<keyword evidence="4" id="KW-0808">Transferase</keyword>
<dbReference type="Gene3D" id="3.40.50.150">
    <property type="entry name" value="Vaccinia Virus protein VP39"/>
    <property type="match status" value="1"/>
</dbReference>
<proteinExistence type="predicted"/>
<evidence type="ECO:0000256" key="1">
    <source>
        <dbReference type="ARBA" id="ARBA00022603"/>
    </source>
</evidence>
<dbReference type="GO" id="GO:0032259">
    <property type="term" value="P:methylation"/>
    <property type="evidence" value="ECO:0007669"/>
    <property type="project" value="UniProtKB-KW"/>
</dbReference>
<organism evidence="4">
    <name type="scientific">Thermodesulfobacterium geofontis</name>
    <dbReference type="NCBI Taxonomy" id="1295609"/>
    <lineage>
        <taxon>Bacteria</taxon>
        <taxon>Pseudomonadati</taxon>
        <taxon>Thermodesulfobacteriota</taxon>
        <taxon>Thermodesulfobacteria</taxon>
        <taxon>Thermodesulfobacteriales</taxon>
        <taxon>Thermodesulfobacteriaceae</taxon>
        <taxon>Thermodesulfobacterium</taxon>
    </lineage>
</organism>
<dbReference type="GO" id="GO:0008170">
    <property type="term" value="F:N-methyltransferase activity"/>
    <property type="evidence" value="ECO:0007669"/>
    <property type="project" value="UniProtKB-ARBA"/>
</dbReference>
<dbReference type="EMBL" id="DSZN01000105">
    <property type="protein sequence ID" value="HGQ85964.1"/>
    <property type="molecule type" value="Genomic_DNA"/>
</dbReference>
<gene>
    <name evidence="4" type="ORF">ENT66_06560</name>
</gene>
<dbReference type="SUPFAM" id="SSF53335">
    <property type="entry name" value="S-adenosyl-L-methionine-dependent methyltransferases"/>
    <property type="match status" value="1"/>
</dbReference>
<dbReference type="GO" id="GO:0003676">
    <property type="term" value="F:nucleic acid binding"/>
    <property type="evidence" value="ECO:0007669"/>
    <property type="project" value="InterPro"/>
</dbReference>
<comment type="caution">
    <text evidence="4">The sequence shown here is derived from an EMBL/GenBank/DDBJ whole genome shotgun (WGS) entry which is preliminary data.</text>
</comment>
<dbReference type="CDD" id="cd02440">
    <property type="entry name" value="AdoMet_MTases"/>
    <property type="match status" value="1"/>
</dbReference>
<accession>A0A7C4NT34</accession>
<dbReference type="InterPro" id="IPR029063">
    <property type="entry name" value="SAM-dependent_MTases_sf"/>
</dbReference>
<dbReference type="InterPro" id="IPR050210">
    <property type="entry name" value="tRNA_Adenine-N(6)_MTase"/>
</dbReference>
<dbReference type="InterPro" id="IPR002052">
    <property type="entry name" value="DNA_methylase_N6_adenine_CS"/>
</dbReference>
<dbReference type="PANTHER" id="PTHR47739:SF1">
    <property type="entry name" value="TRNA1(VAL) (ADENINE(37)-N6)-METHYLTRANSFERASE"/>
    <property type="match status" value="1"/>
</dbReference>
<dbReference type="GO" id="GO:0008757">
    <property type="term" value="F:S-adenosylmethionine-dependent methyltransferase activity"/>
    <property type="evidence" value="ECO:0007669"/>
    <property type="project" value="UniProtKB-ARBA"/>
</dbReference>
<dbReference type="PANTHER" id="PTHR47739">
    <property type="entry name" value="TRNA1(VAL) (ADENINE(37)-N6)-METHYLTRANSFERASE"/>
    <property type="match status" value="1"/>
</dbReference>
<evidence type="ECO:0000313" key="4">
    <source>
        <dbReference type="EMBL" id="HGQ85964.1"/>
    </source>
</evidence>
<keyword evidence="2" id="KW-0949">S-adenosyl-L-methionine</keyword>
<keyword evidence="1 4" id="KW-0489">Methyltransferase</keyword>
<evidence type="ECO:0000256" key="2">
    <source>
        <dbReference type="ARBA" id="ARBA00022691"/>
    </source>
</evidence>
<evidence type="ECO:0000259" key="3">
    <source>
        <dbReference type="Pfam" id="PF05175"/>
    </source>
</evidence>
<dbReference type="Pfam" id="PF05175">
    <property type="entry name" value="MTS"/>
    <property type="match status" value="1"/>
</dbReference>
<protein>
    <submittedName>
        <fullName evidence="4">Methyltransferase domain-containing protein</fullName>
    </submittedName>
</protein>
<name>A0A7C4NT34_9BACT</name>
<sequence>MGKAMQLVPTPFLEGSIIVYQPERGFRFGIDSILLAHFLNLKPKDIVLEVGAGSGIISLIALKKFSYAKIFALELETLYIECLKKNILENKLQERLFVIKGDIRNPPFKPGNFDVVFSNPPYFKSEAGRKSPYEIENITRRDIECDLREFLKKVNYLLKNRGKFYLVFTALRLAELVYLLKNHRLEPKLLRLVYSYPGSEAKLVLLCAVKEAKEEIRILPPLYIYESRKGDYTEEVKNFLKRIDNN</sequence>
<dbReference type="PROSITE" id="PS00092">
    <property type="entry name" value="N6_MTASE"/>
    <property type="match status" value="1"/>
</dbReference>
<feature type="domain" description="Methyltransferase small" evidence="3">
    <location>
        <begin position="32"/>
        <end position="127"/>
    </location>
</feature>
<dbReference type="InterPro" id="IPR007848">
    <property type="entry name" value="Small_mtfrase_dom"/>
</dbReference>
<dbReference type="AlphaFoldDB" id="A0A7C4NT34"/>
<reference evidence="4" key="1">
    <citation type="journal article" date="2020" name="mSystems">
        <title>Genome- and Community-Level Interaction Insights into Carbon Utilization and Element Cycling Functions of Hydrothermarchaeota in Hydrothermal Sediment.</title>
        <authorList>
            <person name="Zhou Z."/>
            <person name="Liu Y."/>
            <person name="Xu W."/>
            <person name="Pan J."/>
            <person name="Luo Z.H."/>
            <person name="Li M."/>
        </authorList>
    </citation>
    <scope>NUCLEOTIDE SEQUENCE [LARGE SCALE GENOMIC DNA]</scope>
    <source>
        <strain evidence="4">SpSt-6</strain>
    </source>
</reference>